<protein>
    <submittedName>
        <fullName evidence="2">Uncharacterized protein</fullName>
    </submittedName>
</protein>
<dbReference type="AlphaFoldDB" id="A0A934R5I8"/>
<sequence>MEKDTGRAAGNRLNVRPGQAQSKAVPGMAGGSAGGPDFFQIEYVNRPVEGAGDDWCLIRGGIQGGRIPSRRQVGIQEIPCEIRRKIVIFPKPFGFCGVDVANTDIFYRGLGFFSE</sequence>
<dbReference type="Proteomes" id="UP000600139">
    <property type="component" value="Unassembled WGS sequence"/>
</dbReference>
<reference evidence="2" key="1">
    <citation type="submission" date="2021-01" db="EMBL/GenBank/DDBJ databases">
        <title>Modified the classification status of verrucomicrobia.</title>
        <authorList>
            <person name="Feng X."/>
        </authorList>
    </citation>
    <scope>NUCLEOTIDE SEQUENCE</scope>
    <source>
        <strain evidence="2">JCM 18052</strain>
    </source>
</reference>
<dbReference type="EMBL" id="JAENIK010000009">
    <property type="protein sequence ID" value="MBK1815554.1"/>
    <property type="molecule type" value="Genomic_DNA"/>
</dbReference>
<dbReference type="RefSeq" id="WP_200350517.1">
    <property type="nucleotide sequence ID" value="NZ_BAABHZ010000008.1"/>
</dbReference>
<keyword evidence="3" id="KW-1185">Reference proteome</keyword>
<evidence type="ECO:0000313" key="3">
    <source>
        <dbReference type="Proteomes" id="UP000600139"/>
    </source>
</evidence>
<organism evidence="2 3">
    <name type="scientific">Luteolibacter yonseiensis</name>
    <dbReference type="NCBI Taxonomy" id="1144680"/>
    <lineage>
        <taxon>Bacteria</taxon>
        <taxon>Pseudomonadati</taxon>
        <taxon>Verrucomicrobiota</taxon>
        <taxon>Verrucomicrobiia</taxon>
        <taxon>Verrucomicrobiales</taxon>
        <taxon>Verrucomicrobiaceae</taxon>
        <taxon>Luteolibacter</taxon>
    </lineage>
</organism>
<gene>
    <name evidence="2" type="ORF">JIN84_08005</name>
</gene>
<accession>A0A934R5I8</accession>
<evidence type="ECO:0000256" key="1">
    <source>
        <dbReference type="SAM" id="MobiDB-lite"/>
    </source>
</evidence>
<evidence type="ECO:0000313" key="2">
    <source>
        <dbReference type="EMBL" id="MBK1815554.1"/>
    </source>
</evidence>
<proteinExistence type="predicted"/>
<comment type="caution">
    <text evidence="2">The sequence shown here is derived from an EMBL/GenBank/DDBJ whole genome shotgun (WGS) entry which is preliminary data.</text>
</comment>
<feature type="region of interest" description="Disordered" evidence="1">
    <location>
        <begin position="1"/>
        <end position="31"/>
    </location>
</feature>
<name>A0A934R5I8_9BACT</name>